<sequence>MPPRPRPAAIVIVLAALFAATLLAAAPAAAGGPLVVAHRGGTGDAPENTALAIGRALENGAGALWLTVQMSRDGVPVLFRPKDLSALTDRAGPVSSLTAAELAGVNAGFSFKAQDGSTPFRAAPVPVPTLAAALAPVPPAMPLFLDIKSPDADPAAIAGAVKRALDAAGATARTTVYSTDRRYTDAARAAGLAVFQARETTRADLARVLLDRRCPAMEPEGWAGYELRREVTVTEDVTLGQAASKAVMEWDAEAVACFRAGGIGRLMLIGVNSRADYDEARALGADAVLVDSPALFRTFAGP</sequence>
<reference evidence="3 4" key="2">
    <citation type="submission" date="2019-02" db="EMBL/GenBank/DDBJ databases">
        <title>'Lichenibacterium ramalinii' gen. nov. sp. nov., 'Lichenibacterium minor' gen. nov. sp. nov.</title>
        <authorList>
            <person name="Pankratov T."/>
        </authorList>
    </citation>
    <scope>NUCLEOTIDE SEQUENCE [LARGE SCALE GENOMIC DNA]</scope>
    <source>
        <strain evidence="3 4">RmlP001</strain>
    </source>
</reference>
<dbReference type="InterPro" id="IPR030395">
    <property type="entry name" value="GP_PDE_dom"/>
</dbReference>
<dbReference type="GO" id="GO:0008081">
    <property type="term" value="F:phosphoric diester hydrolase activity"/>
    <property type="evidence" value="ECO:0007669"/>
    <property type="project" value="InterPro"/>
</dbReference>
<keyword evidence="4" id="KW-1185">Reference proteome</keyword>
<feature type="signal peptide" evidence="1">
    <location>
        <begin position="1"/>
        <end position="24"/>
    </location>
</feature>
<evidence type="ECO:0000256" key="1">
    <source>
        <dbReference type="SAM" id="SignalP"/>
    </source>
</evidence>
<organism evidence="3 4">
    <name type="scientific">Lichenibacterium ramalinae</name>
    <dbReference type="NCBI Taxonomy" id="2316527"/>
    <lineage>
        <taxon>Bacteria</taxon>
        <taxon>Pseudomonadati</taxon>
        <taxon>Pseudomonadota</taxon>
        <taxon>Alphaproteobacteria</taxon>
        <taxon>Hyphomicrobiales</taxon>
        <taxon>Lichenihabitantaceae</taxon>
        <taxon>Lichenibacterium</taxon>
    </lineage>
</organism>
<dbReference type="EMBL" id="QYBC01000002">
    <property type="protein sequence ID" value="RYB07191.1"/>
    <property type="molecule type" value="Genomic_DNA"/>
</dbReference>
<name>A0A4Q2RJN5_9HYPH</name>
<dbReference type="PANTHER" id="PTHR46211:SF10">
    <property type="entry name" value="EXPORTED PROTEIN"/>
    <property type="match status" value="1"/>
</dbReference>
<evidence type="ECO:0000313" key="4">
    <source>
        <dbReference type="Proteomes" id="UP000289411"/>
    </source>
</evidence>
<evidence type="ECO:0000313" key="3">
    <source>
        <dbReference type="EMBL" id="RYB07191.1"/>
    </source>
</evidence>
<dbReference type="GO" id="GO:0006629">
    <property type="term" value="P:lipid metabolic process"/>
    <property type="evidence" value="ECO:0007669"/>
    <property type="project" value="InterPro"/>
</dbReference>
<dbReference type="RefSeq" id="WP_129217790.1">
    <property type="nucleotide sequence ID" value="NZ_QYBC01000002.1"/>
</dbReference>
<reference evidence="3 4" key="1">
    <citation type="submission" date="2018-09" db="EMBL/GenBank/DDBJ databases">
        <authorList>
            <person name="Grouzdev D.S."/>
            <person name="Krutkina M.S."/>
        </authorList>
    </citation>
    <scope>NUCLEOTIDE SEQUENCE [LARGE SCALE GENOMIC DNA]</scope>
    <source>
        <strain evidence="3 4">RmlP001</strain>
    </source>
</reference>
<gene>
    <name evidence="3" type="ORF">D3272_03775</name>
</gene>
<dbReference type="Proteomes" id="UP000289411">
    <property type="component" value="Unassembled WGS sequence"/>
</dbReference>
<dbReference type="OrthoDB" id="9795622at2"/>
<keyword evidence="1" id="KW-0732">Signal</keyword>
<comment type="caution">
    <text evidence="3">The sequence shown here is derived from an EMBL/GenBank/DDBJ whole genome shotgun (WGS) entry which is preliminary data.</text>
</comment>
<dbReference type="InterPro" id="IPR017946">
    <property type="entry name" value="PLC-like_Pdiesterase_TIM-brl"/>
</dbReference>
<feature type="domain" description="GP-PDE" evidence="2">
    <location>
        <begin position="33"/>
        <end position="300"/>
    </location>
</feature>
<protein>
    <submittedName>
        <fullName evidence="3">Glycerophosphodiester phosphodiesterase</fullName>
    </submittedName>
</protein>
<dbReference type="SUPFAM" id="SSF51695">
    <property type="entry name" value="PLC-like phosphodiesterases"/>
    <property type="match status" value="1"/>
</dbReference>
<dbReference type="PROSITE" id="PS51704">
    <property type="entry name" value="GP_PDE"/>
    <property type="match status" value="1"/>
</dbReference>
<dbReference type="Gene3D" id="3.20.20.190">
    <property type="entry name" value="Phosphatidylinositol (PI) phosphodiesterase"/>
    <property type="match status" value="1"/>
</dbReference>
<dbReference type="AlphaFoldDB" id="A0A4Q2RJN5"/>
<feature type="chain" id="PRO_5020531546" evidence="1">
    <location>
        <begin position="25"/>
        <end position="302"/>
    </location>
</feature>
<dbReference type="PANTHER" id="PTHR46211">
    <property type="entry name" value="GLYCEROPHOSPHORYL DIESTER PHOSPHODIESTERASE"/>
    <property type="match status" value="1"/>
</dbReference>
<accession>A0A4Q2RJN5</accession>
<proteinExistence type="predicted"/>
<evidence type="ECO:0000259" key="2">
    <source>
        <dbReference type="PROSITE" id="PS51704"/>
    </source>
</evidence>
<dbReference type="Pfam" id="PF03009">
    <property type="entry name" value="GDPD"/>
    <property type="match status" value="1"/>
</dbReference>